<gene>
    <name evidence="2" type="ORF">FRACA_2610001</name>
</gene>
<reference evidence="2 3" key="1">
    <citation type="submission" date="2017-06" db="EMBL/GenBank/DDBJ databases">
        <authorList>
            <person name="Kim H.J."/>
            <person name="Triplett B.A."/>
        </authorList>
    </citation>
    <scope>NUCLEOTIDE SEQUENCE [LARGE SCALE GENOMIC DNA]</scope>
    <source>
        <strain evidence="2">FRACA_ARgP5</strain>
    </source>
</reference>
<dbReference type="AlphaFoldDB" id="A0A2I2KSH6"/>
<evidence type="ECO:0000313" key="3">
    <source>
        <dbReference type="Proteomes" id="UP000234331"/>
    </source>
</evidence>
<sequence length="46" mass="4853">MDRAPTPRDSQGIPPRPHPDRAAKLNINRVGGQPAITPSQAAKDPG</sequence>
<keyword evidence="3" id="KW-1185">Reference proteome</keyword>
<accession>A0A2I2KSH6</accession>
<evidence type="ECO:0000313" key="2">
    <source>
        <dbReference type="EMBL" id="SNQ48615.1"/>
    </source>
</evidence>
<evidence type="ECO:0000256" key="1">
    <source>
        <dbReference type="SAM" id="MobiDB-lite"/>
    </source>
</evidence>
<organism evidence="2 3">
    <name type="scientific">Frankia canadensis</name>
    <dbReference type="NCBI Taxonomy" id="1836972"/>
    <lineage>
        <taxon>Bacteria</taxon>
        <taxon>Bacillati</taxon>
        <taxon>Actinomycetota</taxon>
        <taxon>Actinomycetes</taxon>
        <taxon>Frankiales</taxon>
        <taxon>Frankiaceae</taxon>
        <taxon>Frankia</taxon>
    </lineage>
</organism>
<protein>
    <submittedName>
        <fullName evidence="2">Uncharacterized protein</fullName>
    </submittedName>
</protein>
<proteinExistence type="predicted"/>
<name>A0A2I2KSH6_9ACTN</name>
<dbReference type="EMBL" id="FZMO01000181">
    <property type="protein sequence ID" value="SNQ48615.1"/>
    <property type="molecule type" value="Genomic_DNA"/>
</dbReference>
<dbReference type="Proteomes" id="UP000234331">
    <property type="component" value="Unassembled WGS sequence"/>
</dbReference>
<feature type="region of interest" description="Disordered" evidence="1">
    <location>
        <begin position="1"/>
        <end position="23"/>
    </location>
</feature>